<comment type="similarity">
    <text evidence="2">Belongs to the oxygen-dependent FAD-linked oxidoreductase family.</text>
</comment>
<evidence type="ECO:0000256" key="2">
    <source>
        <dbReference type="ARBA" id="ARBA00005466"/>
    </source>
</evidence>
<dbReference type="InterPro" id="IPR016166">
    <property type="entry name" value="FAD-bd_PCMH"/>
</dbReference>
<feature type="domain" description="FAD-binding PCMH-type" evidence="6">
    <location>
        <begin position="33"/>
        <end position="204"/>
    </location>
</feature>
<dbReference type="PANTHER" id="PTHR42973:SF39">
    <property type="entry name" value="FAD-BINDING PCMH-TYPE DOMAIN-CONTAINING PROTEIN"/>
    <property type="match status" value="1"/>
</dbReference>
<keyword evidence="8" id="KW-1185">Reference proteome</keyword>
<dbReference type="InterPro" id="IPR036318">
    <property type="entry name" value="FAD-bd_PCMH-like_sf"/>
</dbReference>
<dbReference type="InterPro" id="IPR016164">
    <property type="entry name" value="FAD-linked_Oxase-like_C"/>
</dbReference>
<keyword evidence="4" id="KW-0274">FAD</keyword>
<protein>
    <submittedName>
        <fullName evidence="7">FAD/FMN-containing dehydrogenase</fullName>
    </submittedName>
</protein>
<dbReference type="InterPro" id="IPR050416">
    <property type="entry name" value="FAD-linked_Oxidoreductase"/>
</dbReference>
<dbReference type="InterPro" id="IPR016167">
    <property type="entry name" value="FAD-bd_PCMH_sub1"/>
</dbReference>
<evidence type="ECO:0000259" key="6">
    <source>
        <dbReference type="PROSITE" id="PS51387"/>
    </source>
</evidence>
<dbReference type="GO" id="GO:0016491">
    <property type="term" value="F:oxidoreductase activity"/>
    <property type="evidence" value="ECO:0007669"/>
    <property type="project" value="UniProtKB-KW"/>
</dbReference>
<gene>
    <name evidence="7" type="ORF">SAMN02745716_0431</name>
</gene>
<dbReference type="Gene3D" id="3.30.43.10">
    <property type="entry name" value="Uridine Diphospho-n-acetylenolpyruvylglucosamine Reductase, domain 2"/>
    <property type="match status" value="1"/>
</dbReference>
<evidence type="ECO:0000313" key="7">
    <source>
        <dbReference type="EMBL" id="SEH10567.1"/>
    </source>
</evidence>
<proteinExistence type="inferred from homology"/>
<evidence type="ECO:0000256" key="1">
    <source>
        <dbReference type="ARBA" id="ARBA00001974"/>
    </source>
</evidence>
<dbReference type="RefSeq" id="WP_177169261.1">
    <property type="nucleotide sequence ID" value="NZ_FNWJ01000001.1"/>
</dbReference>
<dbReference type="STRING" id="29539.SAMN02745716_0431"/>
<dbReference type="InterPro" id="IPR006093">
    <property type="entry name" value="Oxy_OxRdtase_FAD_BS"/>
</dbReference>
<evidence type="ECO:0000256" key="3">
    <source>
        <dbReference type="ARBA" id="ARBA00022630"/>
    </source>
</evidence>
<dbReference type="Gene3D" id="3.30.465.10">
    <property type="match status" value="1"/>
</dbReference>
<dbReference type="AlphaFoldDB" id="A0A1H6FIA3"/>
<dbReference type="SUPFAM" id="SSF56176">
    <property type="entry name" value="FAD-binding/transporter-associated domain-like"/>
    <property type="match status" value="1"/>
</dbReference>
<dbReference type="Proteomes" id="UP000222056">
    <property type="component" value="Unassembled WGS sequence"/>
</dbReference>
<evidence type="ECO:0000256" key="5">
    <source>
        <dbReference type="ARBA" id="ARBA00023002"/>
    </source>
</evidence>
<reference evidence="8" key="1">
    <citation type="submission" date="2016-10" db="EMBL/GenBank/DDBJ databases">
        <authorList>
            <person name="Varghese N."/>
            <person name="Submissions S."/>
        </authorList>
    </citation>
    <scope>NUCLEOTIDE SEQUENCE [LARGE SCALE GENOMIC DNA]</scope>
    <source>
        <strain evidence="8">ATCC 35263</strain>
    </source>
</reference>
<dbReference type="SUPFAM" id="SSF55103">
    <property type="entry name" value="FAD-linked oxidases, C-terminal domain"/>
    <property type="match status" value="1"/>
</dbReference>
<organism evidence="7 8">
    <name type="scientific">Thermoleophilum album</name>
    <dbReference type="NCBI Taxonomy" id="29539"/>
    <lineage>
        <taxon>Bacteria</taxon>
        <taxon>Bacillati</taxon>
        <taxon>Actinomycetota</taxon>
        <taxon>Thermoleophilia</taxon>
        <taxon>Thermoleophilales</taxon>
        <taxon>Thermoleophilaceae</taxon>
        <taxon>Thermoleophilum</taxon>
    </lineage>
</organism>
<evidence type="ECO:0000256" key="4">
    <source>
        <dbReference type="ARBA" id="ARBA00022827"/>
    </source>
</evidence>
<comment type="cofactor">
    <cofactor evidence="1">
        <name>FAD</name>
        <dbReference type="ChEBI" id="CHEBI:57692"/>
    </cofactor>
</comment>
<dbReference type="GO" id="GO:0071949">
    <property type="term" value="F:FAD binding"/>
    <property type="evidence" value="ECO:0007669"/>
    <property type="project" value="InterPro"/>
</dbReference>
<dbReference type="InterPro" id="IPR016169">
    <property type="entry name" value="FAD-bd_PCMH_sub2"/>
</dbReference>
<accession>A0A1H6FIA3</accession>
<evidence type="ECO:0000313" key="8">
    <source>
        <dbReference type="Proteomes" id="UP000222056"/>
    </source>
</evidence>
<dbReference type="PROSITE" id="PS00862">
    <property type="entry name" value="OX2_COVAL_FAD"/>
    <property type="match status" value="1"/>
</dbReference>
<sequence length="455" mass="48274">MSIISTPSTTAVKIVGPSDPDWDATRQVFNLAFDLRPAGIALPRNAAEVAVAIEYARERGLRVAPQATGHNAEAFGAALDDTMLVDVRRLQELAIDPGGQRVRTGAGVKWGRVTPVLSEHGLAVLHGSSPEVGVAGYSLGGGMGWLSRKYGLQASSVTAIEVVTADGALRRVDAADEPDLFWALRGGNGNYGVVTAIEFRAYPVEELYAGALFFPFERAEEVLRAWTELAPSAPEELMTWCSLFQFPDLPFVPEPVRGGSFAVVLGAYLGDEQDGRELLGAVRQLGPVIDTFALVPPAALGDLAMDPPMPLPLALTSALLNEVPIAELLAAVGPDSGSPLALVQLRQMGEAMARLAPHAGARATLPGNYCLLALGVPSDAESAATADRYLRAVDRAVARHVCGEYGNFVTRPADASAFFDPETWARLRMVKAAYDPGELFRGNHYIPPATVGEPV</sequence>
<dbReference type="EMBL" id="FNWJ01000001">
    <property type="protein sequence ID" value="SEH10567.1"/>
    <property type="molecule type" value="Genomic_DNA"/>
</dbReference>
<keyword evidence="3" id="KW-0285">Flavoprotein</keyword>
<name>A0A1H6FIA3_THEAL</name>
<keyword evidence="5" id="KW-0560">Oxidoreductase</keyword>
<dbReference type="PROSITE" id="PS51387">
    <property type="entry name" value="FAD_PCMH"/>
    <property type="match status" value="1"/>
</dbReference>
<dbReference type="Gene3D" id="3.40.462.20">
    <property type="match status" value="1"/>
</dbReference>
<dbReference type="InterPro" id="IPR006094">
    <property type="entry name" value="Oxid_FAD_bind_N"/>
</dbReference>
<dbReference type="Pfam" id="PF01565">
    <property type="entry name" value="FAD_binding_4"/>
    <property type="match status" value="1"/>
</dbReference>
<dbReference type="PANTHER" id="PTHR42973">
    <property type="entry name" value="BINDING OXIDOREDUCTASE, PUTATIVE (AFU_ORTHOLOGUE AFUA_1G17690)-RELATED"/>
    <property type="match status" value="1"/>
</dbReference>